<accession>A0A3G4VJY4</accession>
<dbReference type="RefSeq" id="WP_006073580.1">
    <property type="nucleotide sequence ID" value="NZ_CP033578.1"/>
</dbReference>
<proteinExistence type="predicted"/>
<sequence length="215" mass="24657">MAKIILYMPTPTTDLLSYIEYGDQPTDSGGLSTFAGHRKNHQWIEYLLNTKNKEAIQIWYEPKTVINELKTISNDDQIYIRGHGEPGSEYIKTSKGGKELGHRFVVDRLRENGLPKSFRGKIKCYNCNSGSWLNGKRSFAQALADYMYGWGYDKCTYYGYRGKLDSYYKQGTQGIHKYIREGAWDVNQGICRARDGRVQIKPQALNPTQWESLSG</sequence>
<protein>
    <submittedName>
        <fullName evidence="1">Uncharacterized protein</fullName>
    </submittedName>
</protein>
<organism evidence="1 2">
    <name type="scientific">Vibrio mediterranei</name>
    <dbReference type="NCBI Taxonomy" id="689"/>
    <lineage>
        <taxon>Bacteria</taxon>
        <taxon>Pseudomonadati</taxon>
        <taxon>Pseudomonadota</taxon>
        <taxon>Gammaproteobacteria</taxon>
        <taxon>Vibrionales</taxon>
        <taxon>Vibrionaceae</taxon>
        <taxon>Vibrio</taxon>
    </lineage>
</organism>
<gene>
    <name evidence="1" type="ORF">ECB94_26000</name>
</gene>
<dbReference type="EMBL" id="CP033578">
    <property type="protein sequence ID" value="AYV24695.1"/>
    <property type="molecule type" value="Genomic_DNA"/>
</dbReference>
<evidence type="ECO:0000313" key="1">
    <source>
        <dbReference type="EMBL" id="AYV24695.1"/>
    </source>
</evidence>
<dbReference type="AlphaFoldDB" id="A0A3G4VJY4"/>
<dbReference type="Proteomes" id="UP000279760">
    <property type="component" value="Chromosome 2"/>
</dbReference>
<evidence type="ECO:0000313" key="2">
    <source>
        <dbReference type="Proteomes" id="UP000279760"/>
    </source>
</evidence>
<reference evidence="1 2" key="1">
    <citation type="submission" date="2018-11" db="EMBL/GenBank/DDBJ databases">
        <title>Complete Genome Sequence of Vbrio mediterranei 117-T6: a Potential Pathogen Bacteria Isolated from the Conchocelis of Pyropia.</title>
        <authorList>
            <person name="Liu Q."/>
        </authorList>
    </citation>
    <scope>NUCLEOTIDE SEQUENCE [LARGE SCALE GENOMIC DNA]</scope>
    <source>
        <strain evidence="1 2">117-T6</strain>
    </source>
</reference>
<name>A0A3G4VJY4_9VIBR</name>